<dbReference type="Proteomes" id="UP000663671">
    <property type="component" value="Chromosome 3"/>
</dbReference>
<reference evidence="2" key="1">
    <citation type="submission" date="2021-01" db="EMBL/GenBank/DDBJ databases">
        <title>Chromosome-level genome assembly of a human fungal pathogen reveals clustering of transcriptionally co-regulated genes.</title>
        <authorList>
            <person name="Voorhies M."/>
            <person name="Cohen S."/>
            <person name="Shea T.P."/>
            <person name="Petrus S."/>
            <person name="Munoz J.F."/>
            <person name="Poplawski S."/>
            <person name="Goldman W.E."/>
            <person name="Michael T."/>
            <person name="Cuomo C.A."/>
            <person name="Sil A."/>
            <person name="Beyhan S."/>
        </authorList>
    </citation>
    <scope>NUCLEOTIDE SEQUENCE</scope>
    <source>
        <strain evidence="2">WU24</strain>
    </source>
</reference>
<evidence type="ECO:0000313" key="3">
    <source>
        <dbReference type="Proteomes" id="UP000663671"/>
    </source>
</evidence>
<evidence type="ECO:0000313" key="2">
    <source>
        <dbReference type="EMBL" id="QSS65239.1"/>
    </source>
</evidence>
<organism evidence="2 3">
    <name type="scientific">Ajellomyces capsulatus</name>
    <name type="common">Darling's disease fungus</name>
    <name type="synonym">Histoplasma capsulatum</name>
    <dbReference type="NCBI Taxonomy" id="5037"/>
    <lineage>
        <taxon>Eukaryota</taxon>
        <taxon>Fungi</taxon>
        <taxon>Dikarya</taxon>
        <taxon>Ascomycota</taxon>
        <taxon>Pezizomycotina</taxon>
        <taxon>Eurotiomycetes</taxon>
        <taxon>Eurotiomycetidae</taxon>
        <taxon>Onygenales</taxon>
        <taxon>Ajellomycetaceae</taxon>
        <taxon>Histoplasma</taxon>
    </lineage>
</organism>
<feature type="compositionally biased region" description="Basic and acidic residues" evidence="1">
    <location>
        <begin position="85"/>
        <end position="95"/>
    </location>
</feature>
<protein>
    <submittedName>
        <fullName evidence="2">Uncharacterized protein</fullName>
    </submittedName>
</protein>
<dbReference type="AlphaFoldDB" id="A0A8A1MH37"/>
<sequence length="95" mass="10554">MTRSPQTYRTTSITSLPSIMPSSPSLPIFSDPKPFGSMHAVQDSVARSQKRQRCAENSFSDPPTPVGQHRAKRPGVLSSNPPDCSWDRLSKEKRK</sequence>
<accession>A0A8A1MH37</accession>
<dbReference type="VEuPathDB" id="FungiDB:I7I51_06081"/>
<feature type="compositionally biased region" description="Low complexity" evidence="1">
    <location>
        <begin position="10"/>
        <end position="28"/>
    </location>
</feature>
<proteinExistence type="predicted"/>
<evidence type="ECO:0000256" key="1">
    <source>
        <dbReference type="SAM" id="MobiDB-lite"/>
    </source>
</evidence>
<dbReference type="EMBL" id="CP069115">
    <property type="protein sequence ID" value="QSS65239.1"/>
    <property type="molecule type" value="Genomic_DNA"/>
</dbReference>
<feature type="region of interest" description="Disordered" evidence="1">
    <location>
        <begin position="1"/>
        <end position="95"/>
    </location>
</feature>
<name>A0A8A1MH37_AJECA</name>
<gene>
    <name evidence="2" type="ORF">I7I51_06081</name>
</gene>